<proteinExistence type="inferred from homology"/>
<dbReference type="GO" id="GO:0042586">
    <property type="term" value="F:peptide deformylase activity"/>
    <property type="evidence" value="ECO:0007669"/>
    <property type="project" value="UniProtKB-UniRule"/>
</dbReference>
<dbReference type="EC" id="3.5.1.88" evidence="2"/>
<comment type="catalytic activity">
    <reaction evidence="2">
        <text>N-terminal N-formyl-L-methionyl-[peptide] + H2O = N-terminal L-methionyl-[peptide] + formate</text>
        <dbReference type="Rhea" id="RHEA:24420"/>
        <dbReference type="Rhea" id="RHEA-COMP:10639"/>
        <dbReference type="Rhea" id="RHEA-COMP:10640"/>
        <dbReference type="ChEBI" id="CHEBI:15377"/>
        <dbReference type="ChEBI" id="CHEBI:15740"/>
        <dbReference type="ChEBI" id="CHEBI:49298"/>
        <dbReference type="ChEBI" id="CHEBI:64731"/>
        <dbReference type="EC" id="3.5.1.88"/>
    </reaction>
</comment>
<dbReference type="SUPFAM" id="SSF56420">
    <property type="entry name" value="Peptide deformylase"/>
    <property type="match status" value="1"/>
</dbReference>
<feature type="active site" evidence="2">
    <location>
        <position position="167"/>
    </location>
</feature>
<protein>
    <recommendedName>
        <fullName evidence="2">Peptide deformylase</fullName>
        <shortName evidence="2">PDF</shortName>
        <ecNumber evidence="2">3.5.1.88</ecNumber>
    </recommendedName>
    <alternativeName>
        <fullName evidence="2">Polypeptide deformylase</fullName>
    </alternativeName>
</protein>
<dbReference type="NCBIfam" id="TIGR00079">
    <property type="entry name" value="pept_deformyl"/>
    <property type="match status" value="1"/>
</dbReference>
<evidence type="ECO:0000256" key="1">
    <source>
        <dbReference type="ARBA" id="ARBA00010759"/>
    </source>
</evidence>
<dbReference type="Pfam" id="PF01327">
    <property type="entry name" value="Pep_deformylase"/>
    <property type="match status" value="1"/>
</dbReference>
<feature type="binding site" evidence="2">
    <location>
        <position position="166"/>
    </location>
    <ligand>
        <name>Fe cation</name>
        <dbReference type="ChEBI" id="CHEBI:24875"/>
    </ligand>
</feature>
<dbReference type="HAMAP" id="MF_00163">
    <property type="entry name" value="Pep_deformylase"/>
    <property type="match status" value="1"/>
</dbReference>
<accession>A0A1P8WB26</accession>
<dbReference type="EMBL" id="CP017641">
    <property type="protein sequence ID" value="APZ91236.1"/>
    <property type="molecule type" value="Genomic_DNA"/>
</dbReference>
<sequence length="228" mass="25783">MTDKLVFASQLEPHTHLMPDVRQNRISSLQMSTLQIVYHPHPALRWKSKDVTRIDAQLKDWVGQMFDLMYEANGIGLAANQVALPYRLFVINPTGDPNEKEMEQVFINPQIVKRNGSEEGEEGCLSLPEIYGPVTRAERITVEAFDLSGRDFAMDLNGMPARVVQHENDHLDGVMFTDRVSDEALKALMPLVDDLAVQLRRQQSEGTLASDKELKKQLQQLQDERTGG</sequence>
<dbReference type="InterPro" id="IPR023635">
    <property type="entry name" value="Peptide_deformylase"/>
</dbReference>
<comment type="function">
    <text evidence="2">Removes the formyl group from the N-terminal Met of newly synthesized proteins. Requires at least a dipeptide for an efficient rate of reaction. N-terminal L-methionine is a prerequisite for activity but the enzyme has broad specificity at other positions.</text>
</comment>
<organism evidence="3 4">
    <name type="scientific">Fuerstiella marisgermanici</name>
    <dbReference type="NCBI Taxonomy" id="1891926"/>
    <lineage>
        <taxon>Bacteria</taxon>
        <taxon>Pseudomonadati</taxon>
        <taxon>Planctomycetota</taxon>
        <taxon>Planctomycetia</taxon>
        <taxon>Planctomycetales</taxon>
        <taxon>Planctomycetaceae</taxon>
        <taxon>Fuerstiella</taxon>
    </lineage>
</organism>
<dbReference type="NCBIfam" id="NF001159">
    <property type="entry name" value="PRK00150.1-3"/>
    <property type="match status" value="1"/>
</dbReference>
<keyword evidence="2" id="KW-0648">Protein biosynthesis</keyword>
<dbReference type="GO" id="GO:0006412">
    <property type="term" value="P:translation"/>
    <property type="evidence" value="ECO:0007669"/>
    <property type="project" value="UniProtKB-UniRule"/>
</dbReference>
<dbReference type="KEGG" id="fmr:Fuma_00822"/>
<dbReference type="Gene3D" id="3.90.45.10">
    <property type="entry name" value="Peptide deformylase"/>
    <property type="match status" value="1"/>
</dbReference>
<evidence type="ECO:0000256" key="2">
    <source>
        <dbReference type="HAMAP-Rule" id="MF_00163"/>
    </source>
</evidence>
<evidence type="ECO:0000313" key="4">
    <source>
        <dbReference type="Proteomes" id="UP000187735"/>
    </source>
</evidence>
<dbReference type="PANTHER" id="PTHR10458">
    <property type="entry name" value="PEPTIDE DEFORMYLASE"/>
    <property type="match status" value="1"/>
</dbReference>
<dbReference type="STRING" id="1891926.Fuma_00822"/>
<reference evidence="3 4" key="1">
    <citation type="journal article" date="2016" name="Front. Microbiol.">
        <title>Fuerstia marisgermanicae gen. nov., sp. nov., an Unusual Member of the Phylum Planctomycetes from the German Wadden Sea.</title>
        <authorList>
            <person name="Kohn T."/>
            <person name="Heuer A."/>
            <person name="Jogler M."/>
            <person name="Vollmers J."/>
            <person name="Boedeker C."/>
            <person name="Bunk B."/>
            <person name="Rast P."/>
            <person name="Borchert D."/>
            <person name="Glockner I."/>
            <person name="Freese H.M."/>
            <person name="Klenk H.P."/>
            <person name="Overmann J."/>
            <person name="Kaster A.K."/>
            <person name="Rohde M."/>
            <person name="Wiegand S."/>
            <person name="Jogler C."/>
        </authorList>
    </citation>
    <scope>NUCLEOTIDE SEQUENCE [LARGE SCALE GENOMIC DNA]</scope>
    <source>
        <strain evidence="3 4">NH11</strain>
    </source>
</reference>
<dbReference type="PRINTS" id="PR01576">
    <property type="entry name" value="PDEFORMYLASE"/>
</dbReference>
<keyword evidence="2 3" id="KW-0378">Hydrolase</keyword>
<gene>
    <name evidence="2 3" type="primary">def</name>
    <name evidence="3" type="ORF">Fuma_00822</name>
</gene>
<dbReference type="CDD" id="cd00487">
    <property type="entry name" value="Pep_deformylase"/>
    <property type="match status" value="1"/>
</dbReference>
<keyword evidence="2" id="KW-0479">Metal-binding</keyword>
<dbReference type="Proteomes" id="UP000187735">
    <property type="component" value="Chromosome"/>
</dbReference>
<comment type="similarity">
    <text evidence="1 2">Belongs to the polypeptide deformylase family.</text>
</comment>
<feature type="binding site" evidence="2">
    <location>
        <position position="124"/>
    </location>
    <ligand>
        <name>Fe cation</name>
        <dbReference type="ChEBI" id="CHEBI:24875"/>
    </ligand>
</feature>
<name>A0A1P8WB26_9PLAN</name>
<feature type="binding site" evidence="2">
    <location>
        <position position="170"/>
    </location>
    <ligand>
        <name>Fe cation</name>
        <dbReference type="ChEBI" id="CHEBI:24875"/>
    </ligand>
</feature>
<keyword evidence="4" id="KW-1185">Reference proteome</keyword>
<dbReference type="AlphaFoldDB" id="A0A1P8WB26"/>
<comment type="cofactor">
    <cofactor evidence="2">
        <name>Fe(2+)</name>
        <dbReference type="ChEBI" id="CHEBI:29033"/>
    </cofactor>
    <text evidence="2">Binds 1 Fe(2+) ion.</text>
</comment>
<dbReference type="GO" id="GO:0046872">
    <property type="term" value="F:metal ion binding"/>
    <property type="evidence" value="ECO:0007669"/>
    <property type="project" value="UniProtKB-KW"/>
</dbReference>
<keyword evidence="2" id="KW-0408">Iron</keyword>
<dbReference type="PANTHER" id="PTHR10458:SF22">
    <property type="entry name" value="PEPTIDE DEFORMYLASE"/>
    <property type="match status" value="1"/>
</dbReference>
<dbReference type="InterPro" id="IPR036821">
    <property type="entry name" value="Peptide_deformylase_sf"/>
</dbReference>
<evidence type="ECO:0000313" key="3">
    <source>
        <dbReference type="EMBL" id="APZ91236.1"/>
    </source>
</evidence>